<accession>A0A3Q0G249</accession>
<dbReference type="GeneID" id="112549406"/>
<protein>
    <submittedName>
        <fullName evidence="2">Formin-1-like</fullName>
    </submittedName>
</protein>
<organism evidence="1 2">
    <name type="scientific">Alligator sinensis</name>
    <name type="common">Chinese alligator</name>
    <dbReference type="NCBI Taxonomy" id="38654"/>
    <lineage>
        <taxon>Eukaryota</taxon>
        <taxon>Metazoa</taxon>
        <taxon>Chordata</taxon>
        <taxon>Craniata</taxon>
        <taxon>Vertebrata</taxon>
        <taxon>Euteleostomi</taxon>
        <taxon>Archelosauria</taxon>
        <taxon>Archosauria</taxon>
        <taxon>Crocodylia</taxon>
        <taxon>Alligatoridae</taxon>
        <taxon>Alligatorinae</taxon>
        <taxon>Alligator</taxon>
    </lineage>
</organism>
<evidence type="ECO:0000313" key="1">
    <source>
        <dbReference type="Proteomes" id="UP000189705"/>
    </source>
</evidence>
<dbReference type="KEGG" id="asn:112549406"/>
<gene>
    <name evidence="2" type="primary">LOC112549406</name>
</gene>
<proteinExistence type="predicted"/>
<name>A0A3Q0G249_ALLSI</name>
<reference evidence="2" key="1">
    <citation type="submission" date="2025-08" db="UniProtKB">
        <authorList>
            <consortium name="RefSeq"/>
        </authorList>
    </citation>
    <scope>IDENTIFICATION</scope>
</reference>
<sequence>MEGTHTILQLYSPIMELCYVSFYLPKGKVRGFTYKGCVTLDRSRKRFHNCYQVREGSQTAKLREQPSENIGDIFFKQTTTRDILTELYKLTAEKERLVANLLNSRNILGVKMGNQNGKLQDVSGVMALQSEDNMDFKNHQESFLGSMDKEASLKNKKTRKFSKRKENMEEFLYKKGGEKVHEDDLEPSSVLNRKEIQLGNNRILSNRLPPGSSPSSFSISNWQAAETKDDLPLDTQVQPEKWREAGYFLKIGGPVESDADLSDSLSEYDNEVFGSCIMYPTSSLLNDAEGNLKSVKVQHSSPLLNFQQDNFSNRFEALNKTAVAGNLNNCKYAEQTCNKKLAARVVAKVQDLKACVQKVVQTYEASENISYPEFQGNKETGTPILTTVHNECIPKADIFTVDDAAVDSKNTTMPEKERGGSVLQHEGKKAHITDESCNLTGAVNKTLLKVRQSDSLDEAAEWRKLQEITRADRKLPGSMHDQRPLVTQESSKRLFLNLPINISPNISQTNTNLKPEEKRQLSPSLAAVSNILNLHPLSNTQKQMSPIPTPLSSRLSSPQLHHRILPLPTQNAAEESVFSDYCGGRHNAMDFSFARNLESQFHLKFPESGESGFSIRQPSLHLSGTGEHFEKCSILGTLTTQTQQQLSPGLSCFWH</sequence>
<dbReference type="STRING" id="38654.A0A3Q0G249"/>
<dbReference type="Proteomes" id="UP000189705">
    <property type="component" value="Unplaced"/>
</dbReference>
<evidence type="ECO:0000313" key="2">
    <source>
        <dbReference type="RefSeq" id="XP_025053542.1"/>
    </source>
</evidence>
<dbReference type="InParanoid" id="A0A3Q0G249"/>
<dbReference type="RefSeq" id="XP_025053542.1">
    <property type="nucleotide sequence ID" value="XM_025197757.1"/>
</dbReference>
<keyword evidence="1" id="KW-1185">Reference proteome</keyword>
<dbReference type="AlphaFoldDB" id="A0A3Q0G249"/>